<evidence type="ECO:0000313" key="1">
    <source>
        <dbReference type="EMBL" id="KAI2388678.1"/>
    </source>
</evidence>
<proteinExistence type="predicted"/>
<sequence>MAVQKNKVIIDTDPGIDDILALLLAFASKPEEIEVLLVSLTFGNIDVRNCLRNAVSLFHVIEQELEWRRSNGLAEGFAALKALKPIVAVGADGPLSGEKLMADYFHGQDGLGGVHTTHPHLTAAQTWEVLFSPLSASVEELEAAARNHSSFTASHKPAHEEMLRLLREHEPDTITIVALGPLTNLALAAAQDPETFLRAKEVVVMGGAVDCPGNVTPTAEFNTFADPIAAARVYALTSPLPQTTMPPASISLPLADYPAQLSRPLTLKLMSLGLTRAHNLTRGHFQASIAKHVHAGSPLAQWTTAFLEHTFATLDALHPGHAGDAAALSLHDPVCVWYALTAPTAAVAAQWTLSPDSPVDLRVETSGQWTRGMCVVDRRQRKRREHDNPDVTDNGLWLGRRAGNRIEWVVGSPGAEALAEVLMARVFGTP</sequence>
<comment type="caution">
    <text evidence="1">The sequence shown here is derived from an EMBL/GenBank/DDBJ whole genome shotgun (WGS) entry which is preliminary data.</text>
</comment>
<name>A0ACB8UZQ7_9EURO</name>
<gene>
    <name evidence="1" type="ORF">LOY88_002447</name>
</gene>
<protein>
    <submittedName>
        <fullName evidence="1">Uncharacterized protein</fullName>
    </submittedName>
</protein>
<dbReference type="EMBL" id="JALBCA010000029">
    <property type="protein sequence ID" value="KAI2388678.1"/>
    <property type="molecule type" value="Genomic_DNA"/>
</dbReference>
<organism evidence="1">
    <name type="scientific">Ophidiomyces ophidiicola</name>
    <dbReference type="NCBI Taxonomy" id="1387563"/>
    <lineage>
        <taxon>Eukaryota</taxon>
        <taxon>Fungi</taxon>
        <taxon>Dikarya</taxon>
        <taxon>Ascomycota</taxon>
        <taxon>Pezizomycotina</taxon>
        <taxon>Eurotiomycetes</taxon>
        <taxon>Eurotiomycetidae</taxon>
        <taxon>Onygenales</taxon>
        <taxon>Onygenaceae</taxon>
        <taxon>Ophidiomyces</taxon>
    </lineage>
</organism>
<accession>A0ACB8UZQ7</accession>
<reference evidence="1" key="1">
    <citation type="journal article" date="2022" name="bioRxiv">
        <title>Population genetic analysis of Ophidiomyces ophidiicola, the causative agent of snake fungal disease, indicates recent introductions to the USA.</title>
        <authorList>
            <person name="Ladner J.T."/>
            <person name="Palmer J.M."/>
            <person name="Ettinger C.L."/>
            <person name="Stajich J.E."/>
            <person name="Farrell T.M."/>
            <person name="Glorioso B.M."/>
            <person name="Lawson B."/>
            <person name="Price S.J."/>
            <person name="Stengle A.G."/>
            <person name="Grear D.A."/>
            <person name="Lorch J.M."/>
        </authorList>
    </citation>
    <scope>NUCLEOTIDE SEQUENCE</scope>
    <source>
        <strain evidence="1">NWHC 24266-5</strain>
    </source>
</reference>